<proteinExistence type="predicted"/>
<evidence type="ECO:0000313" key="3">
    <source>
        <dbReference type="EMBL" id="CAF3352463.1"/>
    </source>
</evidence>
<name>A0A817ST01_9BILA</name>
<keyword evidence="1" id="KW-0732">Signal</keyword>
<feature type="chain" id="PRO_5035613266" evidence="1">
    <location>
        <begin position="22"/>
        <end position="93"/>
    </location>
</feature>
<evidence type="ECO:0000313" key="4">
    <source>
        <dbReference type="Proteomes" id="UP000663825"/>
    </source>
</evidence>
<dbReference type="Proteomes" id="UP000663869">
    <property type="component" value="Unassembled WGS sequence"/>
</dbReference>
<reference evidence="2" key="1">
    <citation type="submission" date="2021-02" db="EMBL/GenBank/DDBJ databases">
        <authorList>
            <person name="Nowell W R."/>
        </authorList>
    </citation>
    <scope>NUCLEOTIDE SEQUENCE</scope>
</reference>
<sequence>MQLTMLLLLSININLIILSNASSFDLTLNINGKNSYFRFFETITSIENLRMPSVIILADSNDQSANIVDSSFIQIYRTQSNGNLFHIATICYD</sequence>
<evidence type="ECO:0000313" key="2">
    <source>
        <dbReference type="EMBL" id="CAF3301901.1"/>
    </source>
</evidence>
<feature type="signal peptide" evidence="1">
    <location>
        <begin position="1"/>
        <end position="21"/>
    </location>
</feature>
<dbReference type="Proteomes" id="UP000663825">
    <property type="component" value="Unassembled WGS sequence"/>
</dbReference>
<gene>
    <name evidence="3" type="ORF">FME351_LOCUS4629</name>
    <name evidence="2" type="ORF">TIS948_LOCUS18422</name>
</gene>
<accession>A0A817ST01</accession>
<organism evidence="2 4">
    <name type="scientific">Rotaria socialis</name>
    <dbReference type="NCBI Taxonomy" id="392032"/>
    <lineage>
        <taxon>Eukaryota</taxon>
        <taxon>Metazoa</taxon>
        <taxon>Spiralia</taxon>
        <taxon>Gnathifera</taxon>
        <taxon>Rotifera</taxon>
        <taxon>Eurotatoria</taxon>
        <taxon>Bdelloidea</taxon>
        <taxon>Philodinida</taxon>
        <taxon>Philodinidae</taxon>
        <taxon>Rotaria</taxon>
    </lineage>
</organism>
<protein>
    <submittedName>
        <fullName evidence="2">Uncharacterized protein</fullName>
    </submittedName>
</protein>
<evidence type="ECO:0000256" key="1">
    <source>
        <dbReference type="SAM" id="SignalP"/>
    </source>
</evidence>
<dbReference type="EMBL" id="CAJNYU010000356">
    <property type="protein sequence ID" value="CAF3352463.1"/>
    <property type="molecule type" value="Genomic_DNA"/>
</dbReference>
<dbReference type="EMBL" id="CAJNXB010003231">
    <property type="protein sequence ID" value="CAF3301901.1"/>
    <property type="molecule type" value="Genomic_DNA"/>
</dbReference>
<dbReference type="AlphaFoldDB" id="A0A817ST01"/>
<comment type="caution">
    <text evidence="2">The sequence shown here is derived from an EMBL/GenBank/DDBJ whole genome shotgun (WGS) entry which is preliminary data.</text>
</comment>